<accession>A0A2C9CR97</accession>
<proteinExistence type="predicted"/>
<evidence type="ECO:0000313" key="2">
    <source>
        <dbReference type="Proteomes" id="UP000220034"/>
    </source>
</evidence>
<organism evidence="1 2">
    <name type="scientific">Pontivivens marinum</name>
    <dbReference type="NCBI Taxonomy" id="1690039"/>
    <lineage>
        <taxon>Bacteria</taxon>
        <taxon>Pseudomonadati</taxon>
        <taxon>Pseudomonadota</taxon>
        <taxon>Alphaproteobacteria</taxon>
        <taxon>Rhodobacterales</taxon>
        <taxon>Paracoccaceae</taxon>
        <taxon>Pontivivens</taxon>
    </lineage>
</organism>
<sequence>MNAEYNACTFCKTAAESGIKNTKLRYRFARVLPTTNLPLKSGVHAFVAQMSDVKMYICCAPPRDLPDEVLPAQLSQQHSPQRT</sequence>
<keyword evidence="2" id="KW-1185">Reference proteome</keyword>
<protein>
    <submittedName>
        <fullName evidence="1">Uncharacterized protein</fullName>
    </submittedName>
</protein>
<name>A0A2C9CR97_9RHOB</name>
<dbReference type="EMBL" id="OCTN01000002">
    <property type="protein sequence ID" value="SOH93728.1"/>
    <property type="molecule type" value="Genomic_DNA"/>
</dbReference>
<dbReference type="Proteomes" id="UP000220034">
    <property type="component" value="Unassembled WGS sequence"/>
</dbReference>
<reference evidence="2" key="1">
    <citation type="submission" date="2017-09" db="EMBL/GenBank/DDBJ databases">
        <authorList>
            <person name="Varghese N."/>
            <person name="Submissions S."/>
        </authorList>
    </citation>
    <scope>NUCLEOTIDE SEQUENCE [LARGE SCALE GENOMIC DNA]</scope>
    <source>
        <strain evidence="2">C7</strain>
    </source>
</reference>
<dbReference type="AlphaFoldDB" id="A0A2C9CR97"/>
<gene>
    <name evidence="1" type="ORF">SAMN06273572_102406</name>
</gene>
<evidence type="ECO:0000313" key="1">
    <source>
        <dbReference type="EMBL" id="SOH93728.1"/>
    </source>
</evidence>